<keyword evidence="2" id="KW-1185">Reference proteome</keyword>
<dbReference type="Proteomes" id="UP001591681">
    <property type="component" value="Unassembled WGS sequence"/>
</dbReference>
<evidence type="ECO:0000313" key="2">
    <source>
        <dbReference type="Proteomes" id="UP001591681"/>
    </source>
</evidence>
<evidence type="ECO:0000313" key="1">
    <source>
        <dbReference type="EMBL" id="KAL2095500.1"/>
    </source>
</evidence>
<dbReference type="PANTHER" id="PTHR33053">
    <property type="entry name" value="PROTEIN, PUTATIVE-RELATED"/>
    <property type="match status" value="1"/>
</dbReference>
<comment type="caution">
    <text evidence="1">The sequence shown here is derived from an EMBL/GenBank/DDBJ whole genome shotgun (WGS) entry which is preliminary data.</text>
</comment>
<name>A0ABD1K8M1_9TELE</name>
<reference evidence="1 2" key="1">
    <citation type="submission" date="2024-09" db="EMBL/GenBank/DDBJ databases">
        <title>A chromosome-level genome assembly of Gray's grenadier anchovy, Coilia grayii.</title>
        <authorList>
            <person name="Fu Z."/>
        </authorList>
    </citation>
    <scope>NUCLEOTIDE SEQUENCE [LARGE SCALE GENOMIC DNA]</scope>
    <source>
        <strain evidence="1">G4</strain>
        <tissue evidence="1">Muscle</tissue>
    </source>
</reference>
<proteinExistence type="predicted"/>
<protein>
    <recommendedName>
        <fullName evidence="3">Transposase</fullName>
    </recommendedName>
</protein>
<accession>A0ABD1K8M1</accession>
<dbReference type="AlphaFoldDB" id="A0ABD1K8M1"/>
<dbReference type="EMBL" id="JBHFQA010000008">
    <property type="protein sequence ID" value="KAL2095500.1"/>
    <property type="molecule type" value="Genomic_DNA"/>
</dbReference>
<organism evidence="1 2">
    <name type="scientific">Coilia grayii</name>
    <name type="common">Gray's grenadier anchovy</name>
    <dbReference type="NCBI Taxonomy" id="363190"/>
    <lineage>
        <taxon>Eukaryota</taxon>
        <taxon>Metazoa</taxon>
        <taxon>Chordata</taxon>
        <taxon>Craniata</taxon>
        <taxon>Vertebrata</taxon>
        <taxon>Euteleostomi</taxon>
        <taxon>Actinopterygii</taxon>
        <taxon>Neopterygii</taxon>
        <taxon>Teleostei</taxon>
        <taxon>Clupei</taxon>
        <taxon>Clupeiformes</taxon>
        <taxon>Clupeoidei</taxon>
        <taxon>Engraulidae</taxon>
        <taxon>Coilinae</taxon>
        <taxon>Coilia</taxon>
    </lineage>
</organism>
<sequence>MEYVHFSLKEQLNNHLLRYHTVPDSIDLSFNIDGLPLFKSSGRTMWPVLCAVHLKPTIVFPVTLTCGGAKPTDLHFLDDMVADINDLLSSGLQHRDKPLTFNILCIVCDAQAKAFFKNVKLCSGYYGCDRCDQRGEWHNKVTYQETELTLRSDASFRQQRQREHHRGSTPLLDLPINMVSAFPVDYMHQACLGVMKRLLLMWSRGEKRFKMSASQINEVSSRLAALKPYIPSTFSRKPRGLEELERWKATEFRQFPR</sequence>
<evidence type="ECO:0008006" key="3">
    <source>
        <dbReference type="Google" id="ProtNLM"/>
    </source>
</evidence>
<gene>
    <name evidence="1" type="ORF">ACEWY4_010219</name>
</gene>